<dbReference type="OrthoDB" id="9113476at2"/>
<protein>
    <recommendedName>
        <fullName evidence="4">Periplasmic heavy metal sensor</fullName>
    </recommendedName>
</protein>
<dbReference type="RefSeq" id="WP_012405445.1">
    <property type="nucleotide sequence ID" value="NC_010625.1"/>
</dbReference>
<dbReference type="InterPro" id="IPR012899">
    <property type="entry name" value="LTXXQ"/>
</dbReference>
<dbReference type="Proteomes" id="UP000001192">
    <property type="component" value="Plasmid pBPHY01"/>
</dbReference>
<dbReference type="EMBL" id="CP001045">
    <property type="protein sequence ID" value="ACC75286.1"/>
    <property type="molecule type" value="Genomic_DNA"/>
</dbReference>
<dbReference type="HOGENOM" id="CLU_123215_0_0_4"/>
<dbReference type="Gene3D" id="1.20.120.1490">
    <property type="match status" value="1"/>
</dbReference>
<organism evidence="2 3">
    <name type="scientific">Paraburkholderia phymatum (strain DSM 17167 / CIP 108236 / LMG 21445 / STM815)</name>
    <name type="common">Burkholderia phymatum</name>
    <dbReference type="NCBI Taxonomy" id="391038"/>
    <lineage>
        <taxon>Bacteria</taxon>
        <taxon>Pseudomonadati</taxon>
        <taxon>Pseudomonadota</taxon>
        <taxon>Betaproteobacteria</taxon>
        <taxon>Burkholderiales</taxon>
        <taxon>Burkholderiaceae</taxon>
        <taxon>Paraburkholderia</taxon>
    </lineage>
</organism>
<gene>
    <name evidence="2" type="ordered locus">Bphy_6244</name>
</gene>
<keyword evidence="1" id="KW-0732">Signal</keyword>
<keyword evidence="2" id="KW-0614">Plasmid</keyword>
<keyword evidence="3" id="KW-1185">Reference proteome</keyword>
<dbReference type="Pfam" id="PF07813">
    <property type="entry name" value="LTXXQ"/>
    <property type="match status" value="1"/>
</dbReference>
<proteinExistence type="predicted"/>
<name>B2JWF9_PARP8</name>
<accession>B2JWF9</accession>
<evidence type="ECO:0008006" key="4">
    <source>
        <dbReference type="Google" id="ProtNLM"/>
    </source>
</evidence>
<geneLocation type="plasmid" evidence="2 3">
    <name>pBPHY01</name>
</geneLocation>
<feature type="chain" id="PRO_5002779969" description="Periplasmic heavy metal sensor" evidence="1">
    <location>
        <begin position="26"/>
        <end position="191"/>
    </location>
</feature>
<feature type="signal peptide" evidence="1">
    <location>
        <begin position="1"/>
        <end position="25"/>
    </location>
</feature>
<dbReference type="AlphaFoldDB" id="B2JWF9"/>
<reference evidence="3" key="1">
    <citation type="journal article" date="2014" name="Stand. Genomic Sci.">
        <title>Complete genome sequence of Burkholderia phymatum STM815(T), a broad host range and efficient nitrogen-fixing symbiont of Mimosa species.</title>
        <authorList>
            <person name="Moulin L."/>
            <person name="Klonowska A."/>
            <person name="Caroline B."/>
            <person name="Booth K."/>
            <person name="Vriezen J.A."/>
            <person name="Melkonian R."/>
            <person name="James E.K."/>
            <person name="Young J.P."/>
            <person name="Bena G."/>
            <person name="Hauser L."/>
            <person name="Land M."/>
            <person name="Kyrpides N."/>
            <person name="Bruce D."/>
            <person name="Chain P."/>
            <person name="Copeland A."/>
            <person name="Pitluck S."/>
            <person name="Woyke T."/>
            <person name="Lizotte-Waniewski M."/>
            <person name="Bristow J."/>
            <person name="Riley M."/>
        </authorList>
    </citation>
    <scope>NUCLEOTIDE SEQUENCE [LARGE SCALE GENOMIC DNA]</scope>
    <source>
        <strain evidence="3">DSM 17167 / CIP 108236 / LMG 21445 / STM815</strain>
        <plasmid evidence="3">Plasmid pBPHY01</plasmid>
    </source>
</reference>
<evidence type="ECO:0000313" key="2">
    <source>
        <dbReference type="EMBL" id="ACC75286.1"/>
    </source>
</evidence>
<dbReference type="GO" id="GO:0042597">
    <property type="term" value="C:periplasmic space"/>
    <property type="evidence" value="ECO:0007669"/>
    <property type="project" value="InterPro"/>
</dbReference>
<evidence type="ECO:0000313" key="3">
    <source>
        <dbReference type="Proteomes" id="UP000001192"/>
    </source>
</evidence>
<sequence length="191" mass="20953" precursor="true">MRIQVWSKSLIALAIGISWVCTVSAQSASQSTPPQSDRGDWGCGGGPSMMGGGMMGYSMGPGGGMMGYGMGPGMMRGYGMGSGMGLNGWAGTLDLTDAQRAKINQIQDETRKAHWTLMGNMMDQQARLRDLYEAPKRDSAEIAKTYKTIDALRQKMFDSSIDAHKRIEGLLTAQQQQKLRSYRSQQQELQW</sequence>
<evidence type="ECO:0000256" key="1">
    <source>
        <dbReference type="SAM" id="SignalP"/>
    </source>
</evidence>
<dbReference type="KEGG" id="bph:Bphy_6244"/>